<evidence type="ECO:0000313" key="6">
    <source>
        <dbReference type="EMBL" id="SVA36172.1"/>
    </source>
</evidence>
<dbReference type="CDD" id="cd21109">
    <property type="entry name" value="SPASM"/>
    <property type="match status" value="1"/>
</dbReference>
<evidence type="ECO:0000256" key="1">
    <source>
        <dbReference type="ARBA" id="ARBA00022691"/>
    </source>
</evidence>
<evidence type="ECO:0000256" key="3">
    <source>
        <dbReference type="ARBA" id="ARBA00023004"/>
    </source>
</evidence>
<dbReference type="InterPro" id="IPR050377">
    <property type="entry name" value="Radical_SAM_PqqE_MftC-like"/>
</dbReference>
<keyword evidence="1" id="KW-0949">S-adenosyl-L-methionine</keyword>
<feature type="domain" description="Radical SAM core" evidence="5">
    <location>
        <begin position="36"/>
        <end position="273"/>
    </location>
</feature>
<evidence type="ECO:0000259" key="5">
    <source>
        <dbReference type="PROSITE" id="PS51918"/>
    </source>
</evidence>
<dbReference type="SFLD" id="SFLDG01386">
    <property type="entry name" value="main_SPASM_domain-containing"/>
    <property type="match status" value="1"/>
</dbReference>
<reference evidence="6" key="1">
    <citation type="submission" date="2018-05" db="EMBL/GenBank/DDBJ databases">
        <authorList>
            <person name="Lanie J.A."/>
            <person name="Ng W.-L."/>
            <person name="Kazmierczak K.M."/>
            <person name="Andrzejewski T.M."/>
            <person name="Davidsen T.M."/>
            <person name="Wayne K.J."/>
            <person name="Tettelin H."/>
            <person name="Glass J.I."/>
            <person name="Rusch D."/>
            <person name="Podicherti R."/>
            <person name="Tsui H.-C.T."/>
            <person name="Winkler M.E."/>
        </authorList>
    </citation>
    <scope>NUCLEOTIDE SEQUENCE</scope>
</reference>
<evidence type="ECO:0000256" key="2">
    <source>
        <dbReference type="ARBA" id="ARBA00022723"/>
    </source>
</evidence>
<dbReference type="PROSITE" id="PS51918">
    <property type="entry name" value="RADICAL_SAM"/>
    <property type="match status" value="1"/>
</dbReference>
<dbReference type="Pfam" id="PF13186">
    <property type="entry name" value="SPASM"/>
    <property type="match status" value="1"/>
</dbReference>
<dbReference type="InterPro" id="IPR006638">
    <property type="entry name" value="Elp3/MiaA/NifB-like_rSAM"/>
</dbReference>
<keyword evidence="4" id="KW-0411">Iron-sulfur</keyword>
<dbReference type="PANTHER" id="PTHR11228">
    <property type="entry name" value="RADICAL SAM DOMAIN PROTEIN"/>
    <property type="match status" value="1"/>
</dbReference>
<dbReference type="GO" id="GO:0003824">
    <property type="term" value="F:catalytic activity"/>
    <property type="evidence" value="ECO:0007669"/>
    <property type="project" value="InterPro"/>
</dbReference>
<dbReference type="InterPro" id="IPR023885">
    <property type="entry name" value="4Fe4S-binding_SPASM_dom"/>
</dbReference>
<dbReference type="GO" id="GO:0046872">
    <property type="term" value="F:metal ion binding"/>
    <property type="evidence" value="ECO:0007669"/>
    <property type="project" value="UniProtKB-KW"/>
</dbReference>
<dbReference type="SUPFAM" id="SSF102114">
    <property type="entry name" value="Radical SAM enzymes"/>
    <property type="match status" value="1"/>
</dbReference>
<dbReference type="SFLD" id="SFLDG01067">
    <property type="entry name" value="SPASM/twitch_domain_containing"/>
    <property type="match status" value="1"/>
</dbReference>
<keyword evidence="3" id="KW-0408">Iron</keyword>
<dbReference type="Gene3D" id="3.20.20.70">
    <property type="entry name" value="Aldolase class I"/>
    <property type="match status" value="1"/>
</dbReference>
<proteinExistence type="predicted"/>
<sequence>MFEFYKIRKFVKHLSFMRSPVLVKRIFKGYYNSLLRGNDTLRSIELAIDYKCQATCHKCYSANLGTHFPNPNYVDKPLMTVDEIRNTIDQAMDLGIIHVNITGGEPTLRSDLAEIVEVCRPKEIMVSLVTNALSLSKEKLKTLSELGLNLLQVSLDSVDPKTHDELRGVPGCYDKVMQTATWAKEFGVNLCFTTVLSTESTSNGSETRKLLEVAERMNAYLLICDSASVGGWSEQGEKVMTREERDTTLFELMKHPLTRHHNMYNFRGKIGCPASHEKVYITSHGDVTPCNLVHDTYGNVLKMPLADILKKMRNDPLWSQTHDTCPRYLEEEFATRGGVAI</sequence>
<dbReference type="SMART" id="SM00729">
    <property type="entry name" value="Elp3"/>
    <property type="match status" value="1"/>
</dbReference>
<evidence type="ECO:0000256" key="4">
    <source>
        <dbReference type="ARBA" id="ARBA00023014"/>
    </source>
</evidence>
<protein>
    <recommendedName>
        <fullName evidence="5">Radical SAM core domain-containing protein</fullName>
    </recommendedName>
</protein>
<dbReference type="GO" id="GO:0051536">
    <property type="term" value="F:iron-sulfur cluster binding"/>
    <property type="evidence" value="ECO:0007669"/>
    <property type="project" value="UniProtKB-KW"/>
</dbReference>
<dbReference type="InterPro" id="IPR007197">
    <property type="entry name" value="rSAM"/>
</dbReference>
<dbReference type="EMBL" id="UINC01008030">
    <property type="protein sequence ID" value="SVA36172.1"/>
    <property type="molecule type" value="Genomic_DNA"/>
</dbReference>
<name>A0A381V723_9ZZZZ</name>
<dbReference type="CDD" id="cd01335">
    <property type="entry name" value="Radical_SAM"/>
    <property type="match status" value="1"/>
</dbReference>
<dbReference type="InterPro" id="IPR058240">
    <property type="entry name" value="rSAM_sf"/>
</dbReference>
<organism evidence="6">
    <name type="scientific">marine metagenome</name>
    <dbReference type="NCBI Taxonomy" id="408172"/>
    <lineage>
        <taxon>unclassified sequences</taxon>
        <taxon>metagenomes</taxon>
        <taxon>ecological metagenomes</taxon>
    </lineage>
</organism>
<keyword evidence="2" id="KW-0479">Metal-binding</keyword>
<dbReference type="Pfam" id="PF04055">
    <property type="entry name" value="Radical_SAM"/>
    <property type="match status" value="1"/>
</dbReference>
<dbReference type="PANTHER" id="PTHR11228:SF7">
    <property type="entry name" value="PQQA PEPTIDE CYCLASE"/>
    <property type="match status" value="1"/>
</dbReference>
<accession>A0A381V723</accession>
<dbReference type="AlphaFoldDB" id="A0A381V723"/>
<dbReference type="InterPro" id="IPR013785">
    <property type="entry name" value="Aldolase_TIM"/>
</dbReference>
<gene>
    <name evidence="6" type="ORF">METZ01_LOCUS89026</name>
</gene>
<dbReference type="SFLD" id="SFLDS00029">
    <property type="entry name" value="Radical_SAM"/>
    <property type="match status" value="1"/>
</dbReference>